<gene>
    <name evidence="8" type="ORF">AB675_12031</name>
</gene>
<dbReference type="PANTHER" id="PTHR21659:SF57">
    <property type="entry name" value="PLASMA MEMBRANE PROTEOLIPID 31"/>
    <property type="match status" value="1"/>
</dbReference>
<evidence type="ECO:0000256" key="7">
    <source>
        <dbReference type="SAM" id="Phobius"/>
    </source>
</evidence>
<evidence type="ECO:0000256" key="3">
    <source>
        <dbReference type="ARBA" id="ARBA00022692"/>
    </source>
</evidence>
<feature type="transmembrane region" description="Helical" evidence="7">
    <location>
        <begin position="6"/>
        <end position="22"/>
    </location>
</feature>
<evidence type="ECO:0000313" key="9">
    <source>
        <dbReference type="Proteomes" id="UP000038010"/>
    </source>
</evidence>
<comment type="subcellular location">
    <subcellularLocation>
        <location evidence="1">Membrane</location>
    </subcellularLocation>
</comment>
<keyword evidence="5 7" id="KW-0472">Membrane</keyword>
<dbReference type="InterPro" id="IPR000612">
    <property type="entry name" value="PMP3"/>
</dbReference>
<dbReference type="Pfam" id="PF01679">
    <property type="entry name" value="Pmp3"/>
    <property type="match status" value="1"/>
</dbReference>
<organism evidence="8 9">
    <name type="scientific">Cyphellophora attinorum</name>
    <dbReference type="NCBI Taxonomy" id="1664694"/>
    <lineage>
        <taxon>Eukaryota</taxon>
        <taxon>Fungi</taxon>
        <taxon>Dikarya</taxon>
        <taxon>Ascomycota</taxon>
        <taxon>Pezizomycotina</taxon>
        <taxon>Eurotiomycetes</taxon>
        <taxon>Chaetothyriomycetidae</taxon>
        <taxon>Chaetothyriales</taxon>
        <taxon>Cyphellophoraceae</taxon>
        <taxon>Cyphellophora</taxon>
    </lineage>
</organism>
<feature type="transmembrane region" description="Helical" evidence="7">
    <location>
        <begin position="34"/>
        <end position="53"/>
    </location>
</feature>
<dbReference type="GO" id="GO:0016020">
    <property type="term" value="C:membrane"/>
    <property type="evidence" value="ECO:0007669"/>
    <property type="project" value="UniProtKB-SubCell"/>
</dbReference>
<comment type="caution">
    <text evidence="8">The sequence shown here is derived from an EMBL/GenBank/DDBJ whole genome shotgun (WGS) entry which is preliminary data.</text>
</comment>
<dbReference type="RefSeq" id="XP_017998405.1">
    <property type="nucleotide sequence ID" value="XM_018140929.1"/>
</dbReference>
<comment type="similarity">
    <text evidence="2">Belongs to the UPF0057 (PMP3) family.</text>
</comment>
<evidence type="ECO:0000256" key="2">
    <source>
        <dbReference type="ARBA" id="ARBA00009530"/>
    </source>
</evidence>
<dbReference type="PANTHER" id="PTHR21659">
    <property type="entry name" value="HYDROPHOBIC PROTEIN RCI2 LOW TEMPERATURE AND SALT RESPONSIVE PROTEIN LTI6 -RELATED"/>
    <property type="match status" value="1"/>
</dbReference>
<dbReference type="GeneID" id="28732810"/>
<evidence type="ECO:0000256" key="5">
    <source>
        <dbReference type="ARBA" id="ARBA00023136"/>
    </source>
</evidence>
<feature type="region of interest" description="Disordered" evidence="6">
    <location>
        <begin position="81"/>
        <end position="149"/>
    </location>
</feature>
<protein>
    <submittedName>
        <fullName evidence="8">Plasma membrane proteolipid 31</fullName>
    </submittedName>
</protein>
<reference evidence="8 9" key="1">
    <citation type="submission" date="2015-06" db="EMBL/GenBank/DDBJ databases">
        <title>Draft genome of the ant-associated black yeast Phialophora attae CBS 131958.</title>
        <authorList>
            <person name="Moreno L.F."/>
            <person name="Stielow B.J."/>
            <person name="de Hoog S."/>
            <person name="Vicente V.A."/>
            <person name="Weiss V.A."/>
            <person name="de Vries M."/>
            <person name="Cruz L.M."/>
            <person name="Souza E.M."/>
        </authorList>
    </citation>
    <scope>NUCLEOTIDE SEQUENCE [LARGE SCALE GENOMIC DNA]</scope>
    <source>
        <strain evidence="8 9">CBS 131958</strain>
    </source>
</reference>
<evidence type="ECO:0000256" key="4">
    <source>
        <dbReference type="ARBA" id="ARBA00022989"/>
    </source>
</evidence>
<accession>A0A0N1H256</accession>
<keyword evidence="3 7" id="KW-0812">Transmembrane</keyword>
<evidence type="ECO:0000256" key="1">
    <source>
        <dbReference type="ARBA" id="ARBA00004370"/>
    </source>
</evidence>
<dbReference type="STRING" id="1664694.A0A0N1H256"/>
<evidence type="ECO:0000256" key="6">
    <source>
        <dbReference type="SAM" id="MobiDB-lite"/>
    </source>
</evidence>
<dbReference type="VEuPathDB" id="FungiDB:AB675_12031"/>
<proteinExistence type="inferred from homology"/>
<evidence type="ECO:0000313" key="8">
    <source>
        <dbReference type="EMBL" id="KPI38442.1"/>
    </source>
</evidence>
<dbReference type="PROSITE" id="PS01309">
    <property type="entry name" value="UPF0057"/>
    <property type="match status" value="1"/>
</dbReference>
<dbReference type="AlphaFoldDB" id="A0A0N1H256"/>
<name>A0A0N1H256_9EURO</name>
<dbReference type="EMBL" id="LFJN01000019">
    <property type="protein sequence ID" value="KPI38442.1"/>
    <property type="molecule type" value="Genomic_DNA"/>
</dbReference>
<keyword evidence="4 7" id="KW-1133">Transmembrane helix</keyword>
<dbReference type="Proteomes" id="UP000038010">
    <property type="component" value="Unassembled WGS sequence"/>
</dbReference>
<sequence length="149" mass="16284">MSCGDLFLGLLAIIFPPLAVWVKRGLCSADSLINILLCLLGFIPGLLHAWYIIAKFPEEEHDYERVPDAENQRVTYYYINQQPGPRRDYGTQGGQRQPAPKPNSSAPRVPQHSRPEPAGPSVGAGSDEAGAPPSYSDVVKGDNKVQNQN</sequence>
<dbReference type="OrthoDB" id="2802411at2759"/>
<keyword evidence="9" id="KW-1185">Reference proteome</keyword>